<dbReference type="AlphaFoldDB" id="A0A061R1E5"/>
<accession>A0A061R1E5</accession>
<evidence type="ECO:0000313" key="1">
    <source>
        <dbReference type="EMBL" id="JAC65788.1"/>
    </source>
</evidence>
<gene>
    <name evidence="1" type="ORF">TSPGSL018_15260</name>
</gene>
<protein>
    <submittedName>
        <fullName evidence="1">Uncharacterized protein</fullName>
    </submittedName>
</protein>
<feature type="non-terminal residue" evidence="1">
    <location>
        <position position="1"/>
    </location>
</feature>
<sequence length="57" mass="5824">SPSLTLLPYSSPSTALTLPLSIPTAPSPLFHPLLSIAISTSPPELSLAPSLIAFPIS</sequence>
<name>A0A061R1E5_9CHLO</name>
<proteinExistence type="predicted"/>
<dbReference type="EMBL" id="GBEZ01020921">
    <property type="protein sequence ID" value="JAC65788.1"/>
    <property type="molecule type" value="Transcribed_RNA"/>
</dbReference>
<reference evidence="1" key="1">
    <citation type="submission" date="2014-05" db="EMBL/GenBank/DDBJ databases">
        <title>The transcriptome of the halophilic microalga Tetraselmis sp. GSL018 isolated from the Great Salt Lake, Utah.</title>
        <authorList>
            <person name="Jinkerson R.E."/>
            <person name="D'Adamo S."/>
            <person name="Posewitz M.C."/>
        </authorList>
    </citation>
    <scope>NUCLEOTIDE SEQUENCE</scope>
    <source>
        <strain evidence="1">GSL018</strain>
    </source>
</reference>
<organism evidence="1">
    <name type="scientific">Tetraselmis sp. GSL018</name>
    <dbReference type="NCBI Taxonomy" id="582737"/>
    <lineage>
        <taxon>Eukaryota</taxon>
        <taxon>Viridiplantae</taxon>
        <taxon>Chlorophyta</taxon>
        <taxon>core chlorophytes</taxon>
        <taxon>Chlorodendrophyceae</taxon>
        <taxon>Chlorodendrales</taxon>
        <taxon>Chlorodendraceae</taxon>
        <taxon>Tetraselmis</taxon>
    </lineage>
</organism>